<keyword evidence="4" id="KW-0560">Oxidoreductase</keyword>
<dbReference type="SMART" id="SM00861">
    <property type="entry name" value="Transket_pyr"/>
    <property type="match status" value="1"/>
</dbReference>
<feature type="region of interest" description="Disordered" evidence="6">
    <location>
        <begin position="350"/>
        <end position="380"/>
    </location>
</feature>
<dbReference type="RefSeq" id="WP_203167386.1">
    <property type="nucleotide sequence ID" value="NZ_JAEVLS010000002.1"/>
</dbReference>
<dbReference type="PANTHER" id="PTHR42980:SF1">
    <property type="entry name" value="2-OXOISOVALERATE DEHYDROGENASE SUBUNIT BETA, MITOCHONDRIAL"/>
    <property type="match status" value="1"/>
</dbReference>
<evidence type="ECO:0000256" key="2">
    <source>
        <dbReference type="ARBA" id="ARBA00003906"/>
    </source>
</evidence>
<gene>
    <name evidence="8" type="ORF">JM946_11285</name>
</gene>
<evidence type="ECO:0000256" key="6">
    <source>
        <dbReference type="SAM" id="MobiDB-lite"/>
    </source>
</evidence>
<evidence type="ECO:0000313" key="8">
    <source>
        <dbReference type="EMBL" id="MBM0105338.1"/>
    </source>
</evidence>
<sequence>MSAERHSLFGTGVGSPKLPQPDWQRVVHTILVSRALDELEETQLLPARKVLYQFTARGHDVTQVLLGQLLTGARDGIGVYYRSRPLMLSVGLPLKDALASTMMRSGSVSDGRDIGVVFNLPNRDGVCVLPACGGVGAQYTPAVGWAQSLQYRSQVLGEAEANGSIAVAHGGDASAATNGFWSALTIATTQRLPILFFIEDNGYGISVKSDFQTPGGNIAANLSGFKNLRILETDSAMPVEAAVSIARGVEAVRAGQGPVLLRVVVPRLSGHSGQDTQTYKSSEEISAERARDPLVKLRAQLVPGVMSEQAWSALEQRAHEDVQAALAAVEASAVPDVTRSTRHVFSERNEDGTLDLQQQGGLPDAGMNLPAGNESPRSEGPRINMVTAIRRTLEHELAINQRVVVFGEDVGRKGGVHAATLGLQEKFGASRVFDTSLSEEGIIGRAVGMALAGLMPVPEIQFRKYADPAVEQLNDCGTMRWRTANRFAAPMVVRMPGGFFKCGDPWHSQSNEVQFVHAIGWRVAMPSNAEDAVGLLRSALRGNDPTIFFEHRAMLDGAWARRPYPGDDFVVPFGKAKLLRAGSELTIISWGAMVERCEQAAEQSSVDVELLDLRTLMPWDREAVLASVRKTRRCVIVHEDNLTAGFGAEIAAVLAKEAFFDLDAPIERVTMPDVPSPHSPLLLDSVVPSVARITDAIRQIASI</sequence>
<proteinExistence type="predicted"/>
<evidence type="ECO:0000256" key="4">
    <source>
        <dbReference type="ARBA" id="ARBA00023002"/>
    </source>
</evidence>
<reference evidence="8 9" key="1">
    <citation type="journal article" date="2021" name="Int. J. Syst. Evol. Microbiol.">
        <title>Steroidobacter gossypii sp. nov., isolated from soil of cotton cropping field.</title>
        <authorList>
            <person name="Huang R."/>
            <person name="Yang S."/>
            <person name="Zhen C."/>
            <person name="Liu W."/>
        </authorList>
    </citation>
    <scope>NUCLEOTIDE SEQUENCE [LARGE SCALE GENOMIC DNA]</scope>
    <source>
        <strain evidence="8 9">S1-65</strain>
    </source>
</reference>
<protein>
    <recommendedName>
        <fullName evidence="3">3-methyl-2-oxobutanoate dehydrogenase (2-methylpropanoyl-transferring)</fullName>
        <ecNumber evidence="3">1.2.4.4</ecNumber>
    </recommendedName>
</protein>
<keyword evidence="9" id="KW-1185">Reference proteome</keyword>
<dbReference type="Gene3D" id="3.40.50.920">
    <property type="match status" value="1"/>
</dbReference>
<dbReference type="Gene3D" id="3.40.50.970">
    <property type="match status" value="2"/>
</dbReference>
<dbReference type="EC" id="1.2.4.4" evidence="3"/>
<dbReference type="InterPro" id="IPR009014">
    <property type="entry name" value="Transketo_C/PFOR_II"/>
</dbReference>
<dbReference type="SUPFAM" id="SSF52518">
    <property type="entry name" value="Thiamin diphosphate-binding fold (THDP-binding)"/>
    <property type="match status" value="2"/>
</dbReference>
<dbReference type="Pfam" id="PF00676">
    <property type="entry name" value="E1_dh"/>
    <property type="match status" value="1"/>
</dbReference>
<dbReference type="Proteomes" id="UP000661077">
    <property type="component" value="Unassembled WGS sequence"/>
</dbReference>
<accession>A0ABS1WWL4</accession>
<evidence type="ECO:0000256" key="5">
    <source>
        <dbReference type="ARBA" id="ARBA00023052"/>
    </source>
</evidence>
<dbReference type="CDD" id="cd07036">
    <property type="entry name" value="TPP_PYR_E1-PDHc-beta_like"/>
    <property type="match status" value="1"/>
</dbReference>
<dbReference type="EMBL" id="JAEVLS010000002">
    <property type="protein sequence ID" value="MBM0105338.1"/>
    <property type="molecule type" value="Genomic_DNA"/>
</dbReference>
<comment type="cofactor">
    <cofactor evidence="1">
        <name>thiamine diphosphate</name>
        <dbReference type="ChEBI" id="CHEBI:58937"/>
    </cofactor>
</comment>
<comment type="caution">
    <text evidence="8">The sequence shown here is derived from an EMBL/GenBank/DDBJ whole genome shotgun (WGS) entry which is preliminary data.</text>
</comment>
<keyword evidence="5" id="KW-0786">Thiamine pyrophosphate</keyword>
<comment type="function">
    <text evidence="2">E1 component of the 2-oxoglutarate dehydrogenase (OGDH) complex which catalyzes the decarboxylation of 2-oxoglutarate, the first step in the conversion of 2-oxoglutarate to succinyl-CoA and CO(2).</text>
</comment>
<dbReference type="InterPro" id="IPR005475">
    <property type="entry name" value="Transketolase-like_Pyr-bd"/>
</dbReference>
<evidence type="ECO:0000259" key="7">
    <source>
        <dbReference type="SMART" id="SM00861"/>
    </source>
</evidence>
<dbReference type="SUPFAM" id="SSF52922">
    <property type="entry name" value="TK C-terminal domain-like"/>
    <property type="match status" value="1"/>
</dbReference>
<dbReference type="InterPro" id="IPR001017">
    <property type="entry name" value="DH_E1"/>
</dbReference>
<dbReference type="Pfam" id="PF02780">
    <property type="entry name" value="Transketolase_C"/>
    <property type="match status" value="1"/>
</dbReference>
<evidence type="ECO:0000313" key="9">
    <source>
        <dbReference type="Proteomes" id="UP000661077"/>
    </source>
</evidence>
<dbReference type="InterPro" id="IPR033248">
    <property type="entry name" value="Transketolase_C"/>
</dbReference>
<evidence type="ECO:0000256" key="3">
    <source>
        <dbReference type="ARBA" id="ARBA00012277"/>
    </source>
</evidence>
<dbReference type="InterPro" id="IPR029061">
    <property type="entry name" value="THDP-binding"/>
</dbReference>
<dbReference type="Pfam" id="PF02779">
    <property type="entry name" value="Transket_pyr"/>
    <property type="match status" value="1"/>
</dbReference>
<organism evidence="8 9">
    <name type="scientific">Steroidobacter gossypii</name>
    <dbReference type="NCBI Taxonomy" id="2805490"/>
    <lineage>
        <taxon>Bacteria</taxon>
        <taxon>Pseudomonadati</taxon>
        <taxon>Pseudomonadota</taxon>
        <taxon>Gammaproteobacteria</taxon>
        <taxon>Steroidobacterales</taxon>
        <taxon>Steroidobacteraceae</taxon>
        <taxon>Steroidobacter</taxon>
    </lineage>
</organism>
<feature type="domain" description="Transketolase-like pyrimidine-binding" evidence="7">
    <location>
        <begin position="383"/>
        <end position="557"/>
    </location>
</feature>
<evidence type="ECO:0000256" key="1">
    <source>
        <dbReference type="ARBA" id="ARBA00001964"/>
    </source>
</evidence>
<name>A0ABS1WWL4_9GAMM</name>
<dbReference type="PANTHER" id="PTHR42980">
    <property type="entry name" value="2-OXOISOVALERATE DEHYDROGENASE SUBUNIT BETA-RELATED"/>
    <property type="match status" value="1"/>
</dbReference>